<dbReference type="Pfam" id="PF00226">
    <property type="entry name" value="DnaJ"/>
    <property type="match status" value="1"/>
</dbReference>
<dbReference type="GO" id="GO:0005737">
    <property type="term" value="C:cytoplasm"/>
    <property type="evidence" value="ECO:0007669"/>
    <property type="project" value="TreeGrafter"/>
</dbReference>
<dbReference type="InterPro" id="IPR036869">
    <property type="entry name" value="J_dom_sf"/>
</dbReference>
<dbReference type="OrthoDB" id="10250354at2759"/>
<feature type="compositionally biased region" description="Low complexity" evidence="1">
    <location>
        <begin position="208"/>
        <end position="222"/>
    </location>
</feature>
<evidence type="ECO:0000313" key="3">
    <source>
        <dbReference type="EMBL" id="KAG2441102.1"/>
    </source>
</evidence>
<feature type="compositionally biased region" description="Gly residues" evidence="1">
    <location>
        <begin position="245"/>
        <end position="262"/>
    </location>
</feature>
<dbReference type="AlphaFoldDB" id="A0A835W5A5"/>
<dbReference type="GO" id="GO:0042026">
    <property type="term" value="P:protein refolding"/>
    <property type="evidence" value="ECO:0007669"/>
    <property type="project" value="TreeGrafter"/>
</dbReference>
<sequence length="288" mass="29322">MRAGAAQGPRRSGRRTAVVCRAAAKSFYDVLGVSASATERDIKSAYRKLAMKLHPDVNKAPDAQKRFMEVKVAYETLSDAKQRAEYDRRLRGGYAGGRAGYGGSSSSSGYGGAYGGSTGNWGNSYGTGGGNYGNFTQEPLPGLDDLIKELEKEYTAWVKDRAARAGPGGRPKTLAEELEDLGGEFLDFLEEALGIKEEAGSSGGGASSGSSSSSTGAAAGAAFRETAKTAAEQFDAWWQQYGDGSPLGGTSGSSSAGAGGSSSGAAAGSRSTAAGASSPSSSSSSYSR</sequence>
<gene>
    <name evidence="3" type="ORF">HXX76_003954</name>
</gene>
<protein>
    <recommendedName>
        <fullName evidence="2">J domain-containing protein</fullName>
    </recommendedName>
</protein>
<dbReference type="Proteomes" id="UP000650467">
    <property type="component" value="Unassembled WGS sequence"/>
</dbReference>
<dbReference type="GO" id="GO:0051082">
    <property type="term" value="F:unfolded protein binding"/>
    <property type="evidence" value="ECO:0007669"/>
    <property type="project" value="TreeGrafter"/>
</dbReference>
<feature type="domain" description="J" evidence="2">
    <location>
        <begin position="26"/>
        <end position="90"/>
    </location>
</feature>
<comment type="caution">
    <text evidence="3">The sequence shown here is derived from an EMBL/GenBank/DDBJ whole genome shotgun (WGS) entry which is preliminary data.</text>
</comment>
<dbReference type="CDD" id="cd06257">
    <property type="entry name" value="DnaJ"/>
    <property type="match status" value="1"/>
</dbReference>
<organism evidence="3 4">
    <name type="scientific">Chlamydomonas incerta</name>
    <dbReference type="NCBI Taxonomy" id="51695"/>
    <lineage>
        <taxon>Eukaryota</taxon>
        <taxon>Viridiplantae</taxon>
        <taxon>Chlorophyta</taxon>
        <taxon>core chlorophytes</taxon>
        <taxon>Chlorophyceae</taxon>
        <taxon>CS clade</taxon>
        <taxon>Chlamydomonadales</taxon>
        <taxon>Chlamydomonadaceae</taxon>
        <taxon>Chlamydomonas</taxon>
    </lineage>
</organism>
<dbReference type="InterPro" id="IPR001623">
    <property type="entry name" value="DnaJ_domain"/>
</dbReference>
<name>A0A835W5A5_CHLIN</name>
<dbReference type="InterPro" id="IPR018253">
    <property type="entry name" value="DnaJ_domain_CS"/>
</dbReference>
<dbReference type="SUPFAM" id="SSF46565">
    <property type="entry name" value="Chaperone J-domain"/>
    <property type="match status" value="1"/>
</dbReference>
<dbReference type="PANTHER" id="PTHR43096:SF58">
    <property type="entry name" value="CHAPERONE DNAJ-DOMAIN SUPERFAMILY PROTEIN"/>
    <property type="match status" value="1"/>
</dbReference>
<proteinExistence type="predicted"/>
<dbReference type="PROSITE" id="PS00636">
    <property type="entry name" value="DNAJ_1"/>
    <property type="match status" value="1"/>
</dbReference>
<evidence type="ECO:0000259" key="2">
    <source>
        <dbReference type="PROSITE" id="PS50076"/>
    </source>
</evidence>
<accession>A0A835W5A5</accession>
<dbReference type="PRINTS" id="PR00625">
    <property type="entry name" value="JDOMAIN"/>
</dbReference>
<keyword evidence="4" id="KW-1185">Reference proteome</keyword>
<reference evidence="3" key="1">
    <citation type="journal article" date="2020" name="bioRxiv">
        <title>Comparative genomics of Chlamydomonas.</title>
        <authorList>
            <person name="Craig R.J."/>
            <person name="Hasan A.R."/>
            <person name="Ness R.W."/>
            <person name="Keightley P.D."/>
        </authorList>
    </citation>
    <scope>NUCLEOTIDE SEQUENCE</scope>
    <source>
        <strain evidence="3">SAG 7.73</strain>
    </source>
</reference>
<evidence type="ECO:0000313" key="4">
    <source>
        <dbReference type="Proteomes" id="UP000650467"/>
    </source>
</evidence>
<dbReference type="Gene3D" id="1.10.287.110">
    <property type="entry name" value="DnaJ domain"/>
    <property type="match status" value="1"/>
</dbReference>
<dbReference type="EMBL" id="JAEHOC010000006">
    <property type="protein sequence ID" value="KAG2441102.1"/>
    <property type="molecule type" value="Genomic_DNA"/>
</dbReference>
<feature type="compositionally biased region" description="Low complexity" evidence="1">
    <location>
        <begin position="263"/>
        <end position="288"/>
    </location>
</feature>
<feature type="region of interest" description="Disordered" evidence="1">
    <location>
        <begin position="198"/>
        <end position="225"/>
    </location>
</feature>
<feature type="region of interest" description="Disordered" evidence="1">
    <location>
        <begin position="240"/>
        <end position="288"/>
    </location>
</feature>
<evidence type="ECO:0000256" key="1">
    <source>
        <dbReference type="SAM" id="MobiDB-lite"/>
    </source>
</evidence>
<dbReference type="SMART" id="SM00271">
    <property type="entry name" value="DnaJ"/>
    <property type="match status" value="1"/>
</dbReference>
<dbReference type="PROSITE" id="PS50076">
    <property type="entry name" value="DNAJ_2"/>
    <property type="match status" value="1"/>
</dbReference>
<dbReference type="PANTHER" id="PTHR43096">
    <property type="entry name" value="DNAJ HOMOLOG 1, MITOCHONDRIAL-RELATED"/>
    <property type="match status" value="1"/>
</dbReference>